<protein>
    <submittedName>
        <fullName evidence="3">Microfibril-associated protein</fullName>
    </submittedName>
</protein>
<feature type="compositionally biased region" description="Basic and acidic residues" evidence="1">
    <location>
        <begin position="1"/>
        <end position="37"/>
    </location>
</feature>
<dbReference type="STRING" id="759273.H1VL26"/>
<feature type="compositionally biased region" description="Basic and acidic residues" evidence="1">
    <location>
        <begin position="216"/>
        <end position="225"/>
    </location>
</feature>
<proteinExistence type="predicted"/>
<feature type="region of interest" description="Disordered" evidence="1">
    <location>
        <begin position="1"/>
        <end position="39"/>
    </location>
</feature>
<dbReference type="Proteomes" id="UP000007174">
    <property type="component" value="Unassembled WGS sequence"/>
</dbReference>
<evidence type="ECO:0000259" key="2">
    <source>
        <dbReference type="Pfam" id="PF06991"/>
    </source>
</evidence>
<reference evidence="4" key="1">
    <citation type="journal article" date="2012" name="Nat. Genet.">
        <title>Lifestyle transitions in plant pathogenic Colletotrichum fungi deciphered by genome and transcriptome analyses.</title>
        <authorList>
            <person name="O'Connell R.J."/>
            <person name="Thon M.R."/>
            <person name="Hacquard S."/>
            <person name="Amyotte S.G."/>
            <person name="Kleemann J."/>
            <person name="Torres M.F."/>
            <person name="Damm U."/>
            <person name="Buiate E.A."/>
            <person name="Epstein L."/>
            <person name="Alkan N."/>
            <person name="Altmueller J."/>
            <person name="Alvarado-Balderrama L."/>
            <person name="Bauser C.A."/>
            <person name="Becker C."/>
            <person name="Birren B.W."/>
            <person name="Chen Z."/>
            <person name="Choi J."/>
            <person name="Crouch J.A."/>
            <person name="Duvick J.P."/>
            <person name="Farman M.A."/>
            <person name="Gan P."/>
            <person name="Heiman D."/>
            <person name="Henrissat B."/>
            <person name="Howard R.J."/>
            <person name="Kabbage M."/>
            <person name="Koch C."/>
            <person name="Kracher B."/>
            <person name="Kubo Y."/>
            <person name="Law A.D."/>
            <person name="Lebrun M.-H."/>
            <person name="Lee Y.-H."/>
            <person name="Miyara I."/>
            <person name="Moore N."/>
            <person name="Neumann U."/>
            <person name="Nordstroem K."/>
            <person name="Panaccione D.G."/>
            <person name="Panstruga R."/>
            <person name="Place M."/>
            <person name="Proctor R.H."/>
            <person name="Prusky D."/>
            <person name="Rech G."/>
            <person name="Reinhardt R."/>
            <person name="Rollins J.A."/>
            <person name="Rounsley S."/>
            <person name="Schardl C.L."/>
            <person name="Schwartz D.C."/>
            <person name="Shenoy N."/>
            <person name="Shirasu K."/>
            <person name="Sikhakolli U.R."/>
            <person name="Stueber K."/>
            <person name="Sukno S.A."/>
            <person name="Sweigard J.A."/>
            <person name="Takano Y."/>
            <person name="Takahara H."/>
            <person name="Trail F."/>
            <person name="van der Does H.C."/>
            <person name="Voll L.M."/>
            <person name="Will I."/>
            <person name="Young S."/>
            <person name="Zeng Q."/>
            <person name="Zhang J."/>
            <person name="Zhou S."/>
            <person name="Dickman M.B."/>
            <person name="Schulze-Lefert P."/>
            <person name="Ver Loren van Themaat E."/>
            <person name="Ma L.-J."/>
            <person name="Vaillancourt L.J."/>
        </authorList>
    </citation>
    <scope>NUCLEOTIDE SEQUENCE [LARGE SCALE GENOMIC DNA]</scope>
    <source>
        <strain evidence="4">IMI 349063</strain>
    </source>
</reference>
<organism evidence="3 4">
    <name type="scientific">Colletotrichum higginsianum (strain IMI 349063)</name>
    <name type="common">Crucifer anthracnose fungus</name>
    <dbReference type="NCBI Taxonomy" id="759273"/>
    <lineage>
        <taxon>Eukaryota</taxon>
        <taxon>Fungi</taxon>
        <taxon>Dikarya</taxon>
        <taxon>Ascomycota</taxon>
        <taxon>Pezizomycotina</taxon>
        <taxon>Sordariomycetes</taxon>
        <taxon>Hypocreomycetidae</taxon>
        <taxon>Glomerellales</taxon>
        <taxon>Glomerellaceae</taxon>
        <taxon>Colletotrichum</taxon>
        <taxon>Colletotrichum destructivum species complex</taxon>
    </lineage>
</organism>
<dbReference type="AlphaFoldDB" id="H1VL26"/>
<feature type="compositionally biased region" description="Basic and acidic residues" evidence="1">
    <location>
        <begin position="198"/>
        <end position="208"/>
    </location>
</feature>
<feature type="compositionally biased region" description="Basic and acidic residues" evidence="1">
    <location>
        <begin position="153"/>
        <end position="189"/>
    </location>
</feature>
<feature type="domain" description="Micro-fibrillar-associated protein 1 C-terminal" evidence="2">
    <location>
        <begin position="1"/>
        <end position="109"/>
    </location>
</feature>
<gene>
    <name evidence="3" type="ORF">CH063_02463</name>
</gene>
<accession>H1VL26</accession>
<dbReference type="Pfam" id="PF06991">
    <property type="entry name" value="MFAP1"/>
    <property type="match status" value="1"/>
</dbReference>
<dbReference type="VEuPathDB" id="FungiDB:CH63R_04068"/>
<feature type="compositionally biased region" description="Basic and acidic residues" evidence="1">
    <location>
        <begin position="100"/>
        <end position="144"/>
    </location>
</feature>
<dbReference type="eggNOG" id="KOG1425">
    <property type="taxonomic scope" value="Eukaryota"/>
</dbReference>
<evidence type="ECO:0000313" key="3">
    <source>
        <dbReference type="EMBL" id="CCF40929.1"/>
    </source>
</evidence>
<dbReference type="InterPro" id="IPR009730">
    <property type="entry name" value="MFAP1_C"/>
</dbReference>
<evidence type="ECO:0000256" key="1">
    <source>
        <dbReference type="SAM" id="MobiDB-lite"/>
    </source>
</evidence>
<evidence type="ECO:0000313" key="4">
    <source>
        <dbReference type="Proteomes" id="UP000007174"/>
    </source>
</evidence>
<feature type="region of interest" description="Disordered" evidence="1">
    <location>
        <begin position="95"/>
        <end position="231"/>
    </location>
</feature>
<sequence>EAEYAERERRQNLTQEERDAEDAEKLARQQEEKDAKGKMSYLQKYYHKGAFYSDEAKAYGLDKRDIMGMRIADDIKDRSALPEYLQKRDMTKLGRKGATKYKDLKSEDTGRWGEFDDRRGGGDRRGFNRHDVDERFRPDNDREVNGANAIPLGDRKALDAPKGGRSDGYRDDDSKDRDGRYRSRDDYRRRDRSRSRSPRQDSRDDYRDRRKRSPSRGRDRHDADKRRRVGP</sequence>
<dbReference type="InterPro" id="IPR033194">
    <property type="entry name" value="MFAP1"/>
</dbReference>
<dbReference type="PANTHER" id="PTHR15327">
    <property type="entry name" value="MICROFIBRIL-ASSOCIATED PROTEIN"/>
    <property type="match status" value="1"/>
</dbReference>
<feature type="non-terminal residue" evidence="3">
    <location>
        <position position="1"/>
    </location>
</feature>
<dbReference type="HOGENOM" id="CLU_1202318_0_0_1"/>
<name>H1VL26_COLHI</name>
<dbReference type="EMBL" id="CACQ02004390">
    <property type="protein sequence ID" value="CCF40929.1"/>
    <property type="molecule type" value="Genomic_DNA"/>
</dbReference>